<proteinExistence type="predicted"/>
<keyword evidence="3" id="KW-0793">Thylakoid</keyword>
<dbReference type="Pfam" id="PF13424">
    <property type="entry name" value="TPR_12"/>
    <property type="match status" value="1"/>
</dbReference>
<dbReference type="InterPro" id="IPR011990">
    <property type="entry name" value="TPR-like_helical_dom_sf"/>
</dbReference>
<keyword evidence="5" id="KW-0472">Membrane</keyword>
<sequence length="202" mass="21423">MENRNILIGLGTGLVAGLLGGFGLGYWIGSNQGHTHPAAPAAAPAPGMPGGMPPGMGQGQVEAFGRINATKAALERDPKNFDAWVQLGNDYFDTHQPQASVDAYAKAIELNPKHPRIADVLTDQGVMLRELKAYDKALANFKKANAADPKHLPSLLNIGIVYANDLKDTAAARKAWTRLVELAPDSPQGQQAKALLEAIQAQ</sequence>
<dbReference type="PANTHER" id="PTHR44943:SF9">
    <property type="entry name" value="TPR-REPEAT-CONTAINING PROTEIN"/>
    <property type="match status" value="1"/>
</dbReference>
<evidence type="ECO:0000256" key="2">
    <source>
        <dbReference type="ARBA" id="ARBA00022803"/>
    </source>
</evidence>
<evidence type="ECO:0000256" key="5">
    <source>
        <dbReference type="SAM" id="Phobius"/>
    </source>
</evidence>
<dbReference type="InterPro" id="IPR019734">
    <property type="entry name" value="TPR_rpt"/>
</dbReference>
<feature type="repeat" description="TPR" evidence="4">
    <location>
        <begin position="118"/>
        <end position="151"/>
    </location>
</feature>
<organism evidence="6 7">
    <name type="scientific">Mesoterricola sediminis</name>
    <dbReference type="NCBI Taxonomy" id="2927980"/>
    <lineage>
        <taxon>Bacteria</taxon>
        <taxon>Pseudomonadati</taxon>
        <taxon>Acidobacteriota</taxon>
        <taxon>Holophagae</taxon>
        <taxon>Holophagales</taxon>
        <taxon>Holophagaceae</taxon>
        <taxon>Mesoterricola</taxon>
    </lineage>
</organism>
<keyword evidence="1" id="KW-0677">Repeat</keyword>
<feature type="repeat" description="TPR" evidence="4">
    <location>
        <begin position="81"/>
        <end position="114"/>
    </location>
</feature>
<dbReference type="PANTHER" id="PTHR44943">
    <property type="entry name" value="CELLULOSE SYNTHASE OPERON PROTEIN C"/>
    <property type="match status" value="1"/>
</dbReference>
<dbReference type="InterPro" id="IPR051685">
    <property type="entry name" value="Ycf3/AcsC/BcsC/TPR_MFPF"/>
</dbReference>
<dbReference type="PROSITE" id="PS50005">
    <property type="entry name" value="TPR"/>
    <property type="match status" value="2"/>
</dbReference>
<dbReference type="Pfam" id="PF13174">
    <property type="entry name" value="TPR_6"/>
    <property type="match status" value="1"/>
</dbReference>
<dbReference type="AlphaFoldDB" id="A0AA48KBR0"/>
<gene>
    <name evidence="6" type="ORF">METESE_10740</name>
</gene>
<evidence type="ECO:0000256" key="3">
    <source>
        <dbReference type="ARBA" id="ARBA00023078"/>
    </source>
</evidence>
<reference evidence="6" key="1">
    <citation type="journal article" date="2023" name="Int. J. Syst. Evol. Microbiol.">
        <title>Mesoterricola silvestris gen. nov., sp. nov., Mesoterricola sediminis sp. nov., Geothrix oryzae sp. nov., Geothrix edaphica sp. nov., Geothrix rubra sp. nov., and Geothrix limicola sp. nov., six novel members of Acidobacteriota isolated from soils.</title>
        <authorList>
            <person name="Itoh H."/>
            <person name="Sugisawa Y."/>
            <person name="Mise K."/>
            <person name="Xu Z."/>
            <person name="Kuniyasu M."/>
            <person name="Ushijima N."/>
            <person name="Kawano K."/>
            <person name="Kobayashi E."/>
            <person name="Shiratori Y."/>
            <person name="Masuda Y."/>
            <person name="Senoo K."/>
        </authorList>
    </citation>
    <scope>NUCLEOTIDE SEQUENCE</scope>
    <source>
        <strain evidence="6">W786</strain>
    </source>
</reference>
<keyword evidence="7" id="KW-1185">Reference proteome</keyword>
<evidence type="ECO:0000313" key="7">
    <source>
        <dbReference type="Proteomes" id="UP001228113"/>
    </source>
</evidence>
<evidence type="ECO:0000256" key="1">
    <source>
        <dbReference type="ARBA" id="ARBA00022737"/>
    </source>
</evidence>
<dbReference type="SUPFAM" id="SSF48452">
    <property type="entry name" value="TPR-like"/>
    <property type="match status" value="1"/>
</dbReference>
<dbReference type="EMBL" id="AP027081">
    <property type="protein sequence ID" value="BDU76116.1"/>
    <property type="molecule type" value="Genomic_DNA"/>
</dbReference>
<evidence type="ECO:0008006" key="8">
    <source>
        <dbReference type="Google" id="ProtNLM"/>
    </source>
</evidence>
<feature type="transmembrane region" description="Helical" evidence="5">
    <location>
        <begin position="7"/>
        <end position="28"/>
    </location>
</feature>
<dbReference type="SMART" id="SM00028">
    <property type="entry name" value="TPR"/>
    <property type="match status" value="3"/>
</dbReference>
<keyword evidence="2 4" id="KW-0802">TPR repeat</keyword>
<keyword evidence="5" id="KW-1133">Transmembrane helix</keyword>
<dbReference type="Gene3D" id="1.25.40.10">
    <property type="entry name" value="Tetratricopeptide repeat domain"/>
    <property type="match status" value="2"/>
</dbReference>
<keyword evidence="5" id="KW-0812">Transmembrane</keyword>
<accession>A0AA48KBR0</accession>
<evidence type="ECO:0000256" key="4">
    <source>
        <dbReference type="PROSITE-ProRule" id="PRU00339"/>
    </source>
</evidence>
<name>A0AA48KBR0_9BACT</name>
<dbReference type="RefSeq" id="WP_316411231.1">
    <property type="nucleotide sequence ID" value="NZ_AP027081.1"/>
</dbReference>
<protein>
    <recommendedName>
        <fullName evidence="8">Tetratricopeptide repeat protein</fullName>
    </recommendedName>
</protein>
<dbReference type="KEGG" id="msea:METESE_10740"/>
<evidence type="ECO:0000313" key="6">
    <source>
        <dbReference type="EMBL" id="BDU76116.1"/>
    </source>
</evidence>
<dbReference type="Proteomes" id="UP001228113">
    <property type="component" value="Chromosome"/>
</dbReference>